<dbReference type="Gene3D" id="3.40.630.30">
    <property type="match status" value="1"/>
</dbReference>
<dbReference type="SUPFAM" id="SSF55729">
    <property type="entry name" value="Acyl-CoA N-acyltransferases (Nat)"/>
    <property type="match status" value="1"/>
</dbReference>
<reference evidence="2 3" key="1">
    <citation type="submission" date="2018-05" db="EMBL/GenBank/DDBJ databases">
        <title>Micromonosporas from Atacama Desert.</title>
        <authorList>
            <person name="Carro L."/>
            <person name="Golinska P."/>
            <person name="Klenk H.-P."/>
            <person name="Goodfellow M."/>
        </authorList>
    </citation>
    <scope>NUCLEOTIDE SEQUENCE [LARGE SCALE GENOMIC DNA]</scope>
    <source>
        <strain evidence="2 3">4G51</strain>
    </source>
</reference>
<dbReference type="Proteomes" id="UP000246050">
    <property type="component" value="Unassembled WGS sequence"/>
</dbReference>
<name>A0A317DV40_9ACTN</name>
<dbReference type="InterPro" id="IPR051531">
    <property type="entry name" value="N-acetyltransferase"/>
</dbReference>
<proteinExistence type="predicted"/>
<dbReference type="AlphaFoldDB" id="A0A317DV40"/>
<evidence type="ECO:0000313" key="3">
    <source>
        <dbReference type="Proteomes" id="UP000246050"/>
    </source>
</evidence>
<accession>A0A317DV40</accession>
<gene>
    <name evidence="2" type="ORF">DKT69_04230</name>
</gene>
<protein>
    <recommendedName>
        <fullName evidence="1">N-acetyltransferase domain-containing protein</fullName>
    </recommendedName>
</protein>
<dbReference type="InterPro" id="IPR016181">
    <property type="entry name" value="Acyl_CoA_acyltransferase"/>
</dbReference>
<feature type="domain" description="N-acetyltransferase" evidence="1">
    <location>
        <begin position="39"/>
        <end position="199"/>
    </location>
</feature>
<dbReference type="PROSITE" id="PS51186">
    <property type="entry name" value="GNAT"/>
    <property type="match status" value="1"/>
</dbReference>
<dbReference type="PANTHER" id="PTHR43792">
    <property type="entry name" value="GNAT FAMILY, PUTATIVE (AFU_ORTHOLOGUE AFUA_3G00765)-RELATED-RELATED"/>
    <property type="match status" value="1"/>
</dbReference>
<dbReference type="EMBL" id="QGKS01000105">
    <property type="protein sequence ID" value="PWR16695.1"/>
    <property type="molecule type" value="Genomic_DNA"/>
</dbReference>
<sequence length="218" mass="23906">MIESLPGGRLSGLRTMLAWHGVPGLSCKGATHRIRSARLEIAVARVRDLLDFAEMEDEEMRYWQGVSQEAAVAGLAGLPPDVPVWTREAAAFTARERSTGRLVGSFSLYVQPGRQMHVGGSVVADARGRGYGREALELVCAIAHRHLGLCHLVARCEAANVASRRWLMSAGFAQVAGDPRHVLPDGRAVQALWWQRSDPRSRRRCASFQAPGLHLHFP</sequence>
<comment type="caution">
    <text evidence="2">The sequence shown here is derived from an EMBL/GenBank/DDBJ whole genome shotgun (WGS) entry which is preliminary data.</text>
</comment>
<evidence type="ECO:0000259" key="1">
    <source>
        <dbReference type="PROSITE" id="PS51186"/>
    </source>
</evidence>
<organism evidence="2 3">
    <name type="scientific">Micromonospora sicca</name>
    <dbReference type="NCBI Taxonomy" id="2202420"/>
    <lineage>
        <taxon>Bacteria</taxon>
        <taxon>Bacillati</taxon>
        <taxon>Actinomycetota</taxon>
        <taxon>Actinomycetes</taxon>
        <taxon>Micromonosporales</taxon>
        <taxon>Micromonosporaceae</taxon>
        <taxon>Micromonospora</taxon>
    </lineage>
</organism>
<dbReference type="Pfam" id="PF13302">
    <property type="entry name" value="Acetyltransf_3"/>
    <property type="match status" value="1"/>
</dbReference>
<dbReference type="InterPro" id="IPR000182">
    <property type="entry name" value="GNAT_dom"/>
</dbReference>
<dbReference type="GO" id="GO:0016747">
    <property type="term" value="F:acyltransferase activity, transferring groups other than amino-acyl groups"/>
    <property type="evidence" value="ECO:0007669"/>
    <property type="project" value="InterPro"/>
</dbReference>
<dbReference type="RefSeq" id="WP_109800285.1">
    <property type="nucleotide sequence ID" value="NZ_QGKS01000105.1"/>
</dbReference>
<dbReference type="OrthoDB" id="3395054at2"/>
<evidence type="ECO:0000313" key="2">
    <source>
        <dbReference type="EMBL" id="PWR16695.1"/>
    </source>
</evidence>